<dbReference type="GO" id="GO:0006412">
    <property type="term" value="P:translation"/>
    <property type="evidence" value="ECO:0007669"/>
    <property type="project" value="InterPro"/>
</dbReference>
<accession>A0A6B1DR31</accession>
<dbReference type="InterPro" id="IPR026569">
    <property type="entry name" value="Ribosomal_bL28"/>
</dbReference>
<sequence length="58" mass="6683">MPKCDNCAKGPLYGNNRPWSNKATRRQWHPNIQKIKVIEAGRKVTKRLCTSCIKSLSR</sequence>
<gene>
    <name evidence="5" type="primary">rpmB</name>
    <name evidence="5" type="ORF">F4Y08_02415</name>
</gene>
<dbReference type="GO" id="GO:0003735">
    <property type="term" value="F:structural constituent of ribosome"/>
    <property type="evidence" value="ECO:0007669"/>
    <property type="project" value="InterPro"/>
</dbReference>
<proteinExistence type="inferred from homology"/>
<dbReference type="NCBIfam" id="TIGR00009">
    <property type="entry name" value="L28"/>
    <property type="match status" value="1"/>
</dbReference>
<evidence type="ECO:0000256" key="3">
    <source>
        <dbReference type="ARBA" id="ARBA00023274"/>
    </source>
</evidence>
<comment type="similarity">
    <text evidence="1">Belongs to the bacterial ribosomal protein bL28 family.</text>
</comment>
<dbReference type="SUPFAM" id="SSF143800">
    <property type="entry name" value="L28p-like"/>
    <property type="match status" value="1"/>
</dbReference>
<dbReference type="EMBL" id="VXPY01000013">
    <property type="protein sequence ID" value="MYD89182.1"/>
    <property type="molecule type" value="Genomic_DNA"/>
</dbReference>
<evidence type="ECO:0000256" key="2">
    <source>
        <dbReference type="ARBA" id="ARBA00022980"/>
    </source>
</evidence>
<dbReference type="InterPro" id="IPR037147">
    <property type="entry name" value="Ribosomal_bL28_sf"/>
</dbReference>
<evidence type="ECO:0000256" key="4">
    <source>
        <dbReference type="ARBA" id="ARBA00035174"/>
    </source>
</evidence>
<dbReference type="InterPro" id="IPR050096">
    <property type="entry name" value="Bacterial_rp_bL28"/>
</dbReference>
<dbReference type="GO" id="GO:1990904">
    <property type="term" value="C:ribonucleoprotein complex"/>
    <property type="evidence" value="ECO:0007669"/>
    <property type="project" value="UniProtKB-KW"/>
</dbReference>
<protein>
    <recommendedName>
        <fullName evidence="4">Large ribosomal subunit protein bL28</fullName>
    </recommendedName>
</protein>
<reference evidence="5" key="1">
    <citation type="submission" date="2019-09" db="EMBL/GenBank/DDBJ databases">
        <title>Characterisation of the sponge microbiome using genome-centric metagenomics.</title>
        <authorList>
            <person name="Engelberts J.P."/>
            <person name="Robbins S.J."/>
            <person name="De Goeij J.M."/>
            <person name="Aranda M."/>
            <person name="Bell S.C."/>
            <person name="Webster N.S."/>
        </authorList>
    </citation>
    <scope>NUCLEOTIDE SEQUENCE</scope>
    <source>
        <strain evidence="5">SB0662_bin_9</strain>
    </source>
</reference>
<evidence type="ECO:0000256" key="1">
    <source>
        <dbReference type="ARBA" id="ARBA00008760"/>
    </source>
</evidence>
<organism evidence="5">
    <name type="scientific">Caldilineaceae bacterium SB0662_bin_9</name>
    <dbReference type="NCBI Taxonomy" id="2605258"/>
    <lineage>
        <taxon>Bacteria</taxon>
        <taxon>Bacillati</taxon>
        <taxon>Chloroflexota</taxon>
        <taxon>Caldilineae</taxon>
        <taxon>Caldilineales</taxon>
        <taxon>Caldilineaceae</taxon>
    </lineage>
</organism>
<dbReference type="Gene3D" id="2.30.170.40">
    <property type="entry name" value="Ribosomal protein L28/L24"/>
    <property type="match status" value="1"/>
</dbReference>
<keyword evidence="2 5" id="KW-0689">Ribosomal protein</keyword>
<dbReference type="PANTHER" id="PTHR39080:SF1">
    <property type="entry name" value="LARGE RIBOSOMAL SUBUNIT PROTEIN BL28A"/>
    <property type="match status" value="1"/>
</dbReference>
<dbReference type="Pfam" id="PF00830">
    <property type="entry name" value="Ribosomal_L28"/>
    <property type="match status" value="1"/>
</dbReference>
<dbReference type="InterPro" id="IPR001383">
    <property type="entry name" value="Ribosomal_bL28_bact-type"/>
</dbReference>
<dbReference type="PANTHER" id="PTHR39080">
    <property type="entry name" value="50S RIBOSOMAL PROTEIN L28"/>
    <property type="match status" value="1"/>
</dbReference>
<dbReference type="AlphaFoldDB" id="A0A6B1DR31"/>
<dbReference type="GO" id="GO:0005840">
    <property type="term" value="C:ribosome"/>
    <property type="evidence" value="ECO:0007669"/>
    <property type="project" value="UniProtKB-KW"/>
</dbReference>
<comment type="caution">
    <text evidence="5">The sequence shown here is derived from an EMBL/GenBank/DDBJ whole genome shotgun (WGS) entry which is preliminary data.</text>
</comment>
<keyword evidence="3" id="KW-0687">Ribonucleoprotein</keyword>
<name>A0A6B1DR31_9CHLR</name>
<evidence type="ECO:0000313" key="5">
    <source>
        <dbReference type="EMBL" id="MYD89182.1"/>
    </source>
</evidence>
<dbReference type="InterPro" id="IPR034704">
    <property type="entry name" value="Ribosomal_bL28/bL31-like_sf"/>
</dbReference>